<evidence type="ECO:0000313" key="3">
    <source>
        <dbReference type="Proteomes" id="UP000051515"/>
    </source>
</evidence>
<dbReference type="AlphaFoldDB" id="A0A0R1KTW8"/>
<feature type="transmembrane region" description="Helical" evidence="1">
    <location>
        <begin position="7"/>
        <end position="24"/>
    </location>
</feature>
<reference evidence="2 3" key="1">
    <citation type="journal article" date="2015" name="Genome Announc.">
        <title>Expanding the biotechnology potential of lactobacilli through comparative genomics of 213 strains and associated genera.</title>
        <authorList>
            <person name="Sun Z."/>
            <person name="Harris H.M."/>
            <person name="McCann A."/>
            <person name="Guo C."/>
            <person name="Argimon S."/>
            <person name="Zhang W."/>
            <person name="Yang X."/>
            <person name="Jeffery I.B."/>
            <person name="Cooney J.C."/>
            <person name="Kagawa T.F."/>
            <person name="Liu W."/>
            <person name="Song Y."/>
            <person name="Salvetti E."/>
            <person name="Wrobel A."/>
            <person name="Rasinkangas P."/>
            <person name="Parkhill J."/>
            <person name="Rea M.C."/>
            <person name="O'Sullivan O."/>
            <person name="Ritari J."/>
            <person name="Douillard F.P."/>
            <person name="Paul Ross R."/>
            <person name="Yang R."/>
            <person name="Briner A.E."/>
            <person name="Felis G.E."/>
            <person name="de Vos W.M."/>
            <person name="Barrangou R."/>
            <person name="Klaenhammer T.R."/>
            <person name="Caufield P.W."/>
            <person name="Cui Y."/>
            <person name="Zhang H."/>
            <person name="O'Toole P.W."/>
        </authorList>
    </citation>
    <scope>NUCLEOTIDE SEQUENCE [LARGE SCALE GENOMIC DNA]</scope>
    <source>
        <strain evidence="2 3">DSM 19674</strain>
    </source>
</reference>
<keyword evidence="1" id="KW-1133">Transmembrane helix</keyword>
<dbReference type="EMBL" id="AZDY01000036">
    <property type="protein sequence ID" value="KRK83530.1"/>
    <property type="molecule type" value="Genomic_DNA"/>
</dbReference>
<gene>
    <name evidence="2" type="ORF">FC78_GL001487</name>
</gene>
<organism evidence="2 3">
    <name type="scientific">Companilactobacillus bobalius DSM 19674</name>
    <dbReference type="NCBI Taxonomy" id="1423788"/>
    <lineage>
        <taxon>Bacteria</taxon>
        <taxon>Bacillati</taxon>
        <taxon>Bacillota</taxon>
        <taxon>Bacilli</taxon>
        <taxon>Lactobacillales</taxon>
        <taxon>Lactobacillaceae</taxon>
        <taxon>Companilactobacillus</taxon>
        <taxon>Companilactobacillus bobalius</taxon>
    </lineage>
</organism>
<dbReference type="STRING" id="1423788.FC78_GL001487"/>
<keyword evidence="1" id="KW-0472">Membrane</keyword>
<dbReference type="PATRIC" id="fig|1423788.3.peg.1533"/>
<keyword evidence="3" id="KW-1185">Reference proteome</keyword>
<comment type="caution">
    <text evidence="2">The sequence shown here is derived from an EMBL/GenBank/DDBJ whole genome shotgun (WGS) entry which is preliminary data.</text>
</comment>
<protein>
    <submittedName>
        <fullName evidence="2">Cell surface SD repeat-containing protein</fullName>
    </submittedName>
</protein>
<dbReference type="Proteomes" id="UP000051515">
    <property type="component" value="Unassembled WGS sequence"/>
</dbReference>
<keyword evidence="1" id="KW-0812">Transmembrane</keyword>
<evidence type="ECO:0000313" key="2">
    <source>
        <dbReference type="EMBL" id="KRK83530.1"/>
    </source>
</evidence>
<accession>A0A0R1KTW8</accession>
<dbReference type="OrthoDB" id="2318209at2"/>
<evidence type="ECO:0000256" key="1">
    <source>
        <dbReference type="SAM" id="Phobius"/>
    </source>
</evidence>
<name>A0A0R1KTW8_9LACO</name>
<dbReference type="RefSeq" id="WP_056951718.1">
    <property type="nucleotide sequence ID" value="NZ_AZDY01000036.1"/>
</dbReference>
<proteinExistence type="predicted"/>
<sequence>MTKKFNKVRLGLILVLVIIFYSFVNIKNDSLTVKADDQTVKPYATPTSDPIVFLGIWFSNGYSLQPETDYYTQVGQSIVVHTSASRSIWTVLTGPVDSPHYRWYKSTDYGENWSSVSESDGGHRMNFPITPKSSGTTWYQLDTQYYTLLTPYLKTHIYSKVTAVHVKDPVNATSLKVSADNKYIYNESDSDLSQNYTFIHAYPTPTDATGKITYSVDKPEIANFEEDTENGGTTNKLIAKSGAVGTVRVTAKMQNPDGSTTSGYTDVRVGGGLDDQTVDVGQSATFSMHGNIDGTNSNTSGSIQIKWYKYDKDGNKTTVATSNSSNYKDYVDYTIPKTTMDDNGTQYQAQITVSLLGFIQTDSLTTNKATLTVKNNPDLSISTKVINNTYDDGSNTSDTLNKVTNNDNISYEFNLKNNNKNSILTNGSYVVPVHKGTLVNNVELDGKEVDSDNYTVYNSSDKKESYIIINGIDFNENAQSHSLKIDATVSGVTDAEKFESVPYYYGDDYGGSVYQESASKHTINYVNDKFNAAVNDISFGTIKDSQLNKVYYRQDDNNLPNSTINISDQRRDKKAMKVLVSESKPLGDGMTLRYYQNDDYTNLSNSDVLIKSFDQDNISSIGWKKDEGILLYIGNTLPTAGKYSTELHWTFEDSI</sequence>